<dbReference type="Proteomes" id="UP000079169">
    <property type="component" value="Unplaced"/>
</dbReference>
<dbReference type="RefSeq" id="XP_026687004.1">
    <property type="nucleotide sequence ID" value="XM_026831203.1"/>
</dbReference>
<keyword evidence="3" id="KW-1185">Reference proteome</keyword>
<keyword evidence="2" id="KW-0732">Signal</keyword>
<dbReference type="PaxDb" id="121845-A0A3Q0JEW2"/>
<gene>
    <name evidence="4" type="primary">LOC113471787</name>
    <name evidence="5" type="synonym">LOC113471788</name>
</gene>
<feature type="signal peptide" evidence="2">
    <location>
        <begin position="1"/>
        <end position="22"/>
    </location>
</feature>
<dbReference type="KEGG" id="dci:113471788"/>
<feature type="region of interest" description="Disordered" evidence="1">
    <location>
        <begin position="36"/>
        <end position="85"/>
    </location>
</feature>
<protein>
    <submittedName>
        <fullName evidence="4">Uncharacterized protein LOC113471787</fullName>
    </submittedName>
    <submittedName>
        <fullName evidence="5">Uncharacterized protein LOC113471788</fullName>
    </submittedName>
</protein>
<dbReference type="KEGG" id="dci:113471787"/>
<evidence type="ECO:0000313" key="4">
    <source>
        <dbReference type="RefSeq" id="XP_026687001.1"/>
    </source>
</evidence>
<name>A0A3Q0JEW2_DIACI</name>
<evidence type="ECO:0000256" key="2">
    <source>
        <dbReference type="SAM" id="SignalP"/>
    </source>
</evidence>
<organism evidence="3 4">
    <name type="scientific">Diaphorina citri</name>
    <name type="common">Asian citrus psyllid</name>
    <dbReference type="NCBI Taxonomy" id="121845"/>
    <lineage>
        <taxon>Eukaryota</taxon>
        <taxon>Metazoa</taxon>
        <taxon>Ecdysozoa</taxon>
        <taxon>Arthropoda</taxon>
        <taxon>Hexapoda</taxon>
        <taxon>Insecta</taxon>
        <taxon>Pterygota</taxon>
        <taxon>Neoptera</taxon>
        <taxon>Paraneoptera</taxon>
        <taxon>Hemiptera</taxon>
        <taxon>Sternorrhyncha</taxon>
        <taxon>Psylloidea</taxon>
        <taxon>Psyllidae</taxon>
        <taxon>Diaphorininae</taxon>
        <taxon>Diaphorina</taxon>
    </lineage>
</organism>
<sequence length="109" mass="11426">MEVTQVTLSSLLLAFIVCAVTATPIPNHNAQHIENVEPSVAKPMGTPTASQSPSKEPAPKLDNQISAELSSMGNANHPTRNDENSVAPVVLTVPAKADSSVLMLRVITS</sequence>
<evidence type="ECO:0000313" key="5">
    <source>
        <dbReference type="RefSeq" id="XP_026687004.1"/>
    </source>
</evidence>
<proteinExistence type="predicted"/>
<evidence type="ECO:0000256" key="1">
    <source>
        <dbReference type="SAM" id="MobiDB-lite"/>
    </source>
</evidence>
<accession>A0A3Q0JEW2</accession>
<evidence type="ECO:0000313" key="3">
    <source>
        <dbReference type="Proteomes" id="UP000079169"/>
    </source>
</evidence>
<feature type="chain" id="PRO_5044597880" evidence="2">
    <location>
        <begin position="23"/>
        <end position="109"/>
    </location>
</feature>
<dbReference type="RefSeq" id="XP_026687001.1">
    <property type="nucleotide sequence ID" value="XM_026831200.1"/>
</dbReference>
<dbReference type="GeneID" id="113471787"/>
<dbReference type="AlphaFoldDB" id="A0A3Q0JEW2"/>
<reference evidence="4 5" key="1">
    <citation type="submission" date="2025-04" db="UniProtKB">
        <authorList>
            <consortium name="RefSeq"/>
        </authorList>
    </citation>
    <scope>IDENTIFICATION</scope>
</reference>
<feature type="compositionally biased region" description="Polar residues" evidence="1">
    <location>
        <begin position="63"/>
        <end position="78"/>
    </location>
</feature>